<evidence type="ECO:0000313" key="1">
    <source>
        <dbReference type="EMBL" id="SDC28548.1"/>
    </source>
</evidence>
<proteinExistence type="predicted"/>
<dbReference type="Proteomes" id="UP000242501">
    <property type="component" value="Unassembled WGS sequence"/>
</dbReference>
<dbReference type="OrthoDB" id="6695114at2"/>
<gene>
    <name evidence="1" type="ORF">SAMN05421733_1166</name>
</gene>
<reference evidence="2" key="1">
    <citation type="submission" date="2016-09" db="EMBL/GenBank/DDBJ databases">
        <authorList>
            <person name="Varghese N."/>
            <person name="Submissions S."/>
        </authorList>
    </citation>
    <scope>NUCLEOTIDE SEQUENCE [LARGE SCALE GENOMIC DNA]</scope>
    <source>
        <strain evidence="2">ANC 4422</strain>
    </source>
</reference>
<organism evidence="1 2">
    <name type="scientific">Acinetobacter boissieri</name>
    <dbReference type="NCBI Taxonomy" id="1219383"/>
    <lineage>
        <taxon>Bacteria</taxon>
        <taxon>Pseudomonadati</taxon>
        <taxon>Pseudomonadota</taxon>
        <taxon>Gammaproteobacteria</taxon>
        <taxon>Moraxellales</taxon>
        <taxon>Moraxellaceae</taxon>
        <taxon>Acinetobacter</taxon>
    </lineage>
</organism>
<evidence type="ECO:0000313" key="2">
    <source>
        <dbReference type="Proteomes" id="UP000242501"/>
    </source>
</evidence>
<keyword evidence="2" id="KW-1185">Reference proteome</keyword>
<dbReference type="EMBL" id="FMYL01000016">
    <property type="protein sequence ID" value="SDC28548.1"/>
    <property type="molecule type" value="Genomic_DNA"/>
</dbReference>
<protein>
    <submittedName>
        <fullName evidence="1">Uncharacterized protein</fullName>
    </submittedName>
</protein>
<dbReference type="STRING" id="1219383.SAMN05421733_1166"/>
<sequence length="78" mass="9074">MNTKSKAMSEFKFGNAVVVPNSRGQCIKPTHFEEDGTYWLVNNGIWYYWRELWGWCGYIGQVNTAFLASKQPLSQMYV</sequence>
<name>A0A1G6KCE2_9GAMM</name>
<accession>A0A1G6KCE2</accession>
<dbReference type="RefSeq" id="WP_092750086.1">
    <property type="nucleotide sequence ID" value="NZ_FMYL01000016.1"/>
</dbReference>
<dbReference type="AlphaFoldDB" id="A0A1G6KCE2"/>